<dbReference type="KEGG" id="kpin:30169386"/>
<evidence type="ECO:0000256" key="2">
    <source>
        <dbReference type="ARBA" id="ARBA00022448"/>
    </source>
</evidence>
<dbReference type="PANTHER" id="PTHR30574">
    <property type="entry name" value="INNER MEMBRANE PROTEIN YEDE"/>
    <property type="match status" value="1"/>
</dbReference>
<dbReference type="RefSeq" id="XP_019014930.1">
    <property type="nucleotide sequence ID" value="XM_019152792.1"/>
</dbReference>
<feature type="signal peptide" evidence="9">
    <location>
        <begin position="1"/>
        <end position="20"/>
    </location>
</feature>
<evidence type="ECO:0000256" key="4">
    <source>
        <dbReference type="ARBA" id="ARBA00022519"/>
    </source>
</evidence>
<dbReference type="InterPro" id="IPR007272">
    <property type="entry name" value="Sulf_transp_TsuA/YedE"/>
</dbReference>
<dbReference type="Pfam" id="PF20398">
    <property type="entry name" value="DUF6691"/>
    <property type="match status" value="1"/>
</dbReference>
<reference evidence="10" key="1">
    <citation type="submission" date="2013-07" db="EMBL/GenBank/DDBJ databases">
        <title>The Genome Sequence of Cryptococcus pinus CBS10737.</title>
        <authorList>
            <consortium name="The Broad Institute Genome Sequencing Platform"/>
            <person name="Cuomo C."/>
            <person name="Litvintseva A."/>
            <person name="Chen Y."/>
            <person name="Heitman J."/>
            <person name="Sun S."/>
            <person name="Springer D."/>
            <person name="Dromer F."/>
            <person name="Young S.K."/>
            <person name="Zeng Q."/>
            <person name="Gargeya S."/>
            <person name="Fitzgerald M."/>
            <person name="Abouelleil A."/>
            <person name="Alvarado L."/>
            <person name="Berlin A.M."/>
            <person name="Chapman S.B."/>
            <person name="Dewar J."/>
            <person name="Goldberg J."/>
            <person name="Griggs A."/>
            <person name="Gujja S."/>
            <person name="Hansen M."/>
            <person name="Howarth C."/>
            <person name="Imamovic A."/>
            <person name="Larimer J."/>
            <person name="McCowan C."/>
            <person name="Murphy C."/>
            <person name="Pearson M."/>
            <person name="Priest M."/>
            <person name="Roberts A."/>
            <person name="Saif S."/>
            <person name="Shea T."/>
            <person name="Sykes S."/>
            <person name="Wortman J."/>
            <person name="Nusbaum C."/>
            <person name="Birren B."/>
        </authorList>
    </citation>
    <scope>NUCLEOTIDE SEQUENCE [LARGE SCALE GENOMIC DNA]</scope>
    <source>
        <strain evidence="10">CBS 10737</strain>
    </source>
</reference>
<feature type="transmembrane region" description="Helical" evidence="8">
    <location>
        <begin position="272"/>
        <end position="299"/>
    </location>
</feature>
<reference evidence="11" key="4">
    <citation type="submission" date="2024-02" db="EMBL/GenBank/DDBJ databases">
        <title>Comparative genomics of Cryptococcus and Kwoniella reveals pathogenesis evolution and contrasting modes of karyotype evolution via chromosome fusion or intercentromeric recombination.</title>
        <authorList>
            <person name="Coelho M.A."/>
            <person name="David-Palma M."/>
            <person name="Shea T."/>
            <person name="Bowers K."/>
            <person name="McGinley-Smith S."/>
            <person name="Mohammad A.W."/>
            <person name="Gnirke A."/>
            <person name="Yurkov A.M."/>
            <person name="Nowrousian M."/>
            <person name="Sun S."/>
            <person name="Cuomo C.A."/>
            <person name="Heitman J."/>
        </authorList>
    </citation>
    <scope>NUCLEOTIDE SEQUENCE</scope>
    <source>
        <strain evidence="11">CBS 10737</strain>
    </source>
</reference>
<name>A0A1B9IE60_9TREE</name>
<keyword evidence="5 8" id="KW-0812">Transmembrane</keyword>
<dbReference type="EMBL" id="CP144519">
    <property type="protein sequence ID" value="WWC66406.1"/>
    <property type="molecule type" value="Genomic_DNA"/>
</dbReference>
<dbReference type="Proteomes" id="UP000094020">
    <property type="component" value="Chromosome 1"/>
</dbReference>
<gene>
    <name evidence="10" type="ORF">I206_01017</name>
    <name evidence="11" type="ORF">I206_100308</name>
</gene>
<keyword evidence="2" id="KW-0813">Transport</keyword>
<proteinExistence type="predicted"/>
<dbReference type="InterPro" id="IPR046513">
    <property type="entry name" value="DUF6691"/>
</dbReference>
<reference evidence="10" key="3">
    <citation type="submission" date="2016-07" db="EMBL/GenBank/DDBJ databases">
        <title>Evolution of pathogenesis and genome organization in the Tremellales.</title>
        <authorList>
            <person name="Cuomo C."/>
            <person name="Litvintseva A."/>
            <person name="Heitman J."/>
            <person name="Chen Y."/>
            <person name="Sun S."/>
            <person name="Springer D."/>
            <person name="Dromer F."/>
            <person name="Young S."/>
            <person name="Zeng Q."/>
            <person name="Chapman S."/>
            <person name="Gujja S."/>
            <person name="Saif S."/>
            <person name="Birren B."/>
        </authorList>
    </citation>
    <scope>NUCLEOTIDE SEQUENCE</scope>
    <source>
        <strain evidence="10">CBS 10737</strain>
    </source>
</reference>
<keyword evidence="7 8" id="KW-0472">Membrane</keyword>
<feature type="chain" id="PRO_5008628542" description="Sulphur transport domain-containing protein" evidence="9">
    <location>
        <begin position="21"/>
        <end position="340"/>
    </location>
</feature>
<organism evidence="10">
    <name type="scientific">Kwoniella pini CBS 10737</name>
    <dbReference type="NCBI Taxonomy" id="1296096"/>
    <lineage>
        <taxon>Eukaryota</taxon>
        <taxon>Fungi</taxon>
        <taxon>Dikarya</taxon>
        <taxon>Basidiomycota</taxon>
        <taxon>Agaricomycotina</taxon>
        <taxon>Tremellomycetes</taxon>
        <taxon>Tremellales</taxon>
        <taxon>Cryptococcaceae</taxon>
        <taxon>Kwoniella</taxon>
    </lineage>
</organism>
<dbReference type="AlphaFoldDB" id="A0A1B9IE60"/>
<keyword evidence="6 8" id="KW-1133">Transmembrane helix</keyword>
<keyword evidence="9" id="KW-0732">Signal</keyword>
<evidence type="ECO:0000313" key="12">
    <source>
        <dbReference type="Proteomes" id="UP000094020"/>
    </source>
</evidence>
<keyword evidence="4" id="KW-0997">Cell inner membrane</keyword>
<feature type="transmembrane region" description="Helical" evidence="8">
    <location>
        <begin position="121"/>
        <end position="142"/>
    </location>
</feature>
<evidence type="ECO:0000256" key="5">
    <source>
        <dbReference type="ARBA" id="ARBA00022692"/>
    </source>
</evidence>
<evidence type="ECO:0000256" key="9">
    <source>
        <dbReference type="SAM" id="SignalP"/>
    </source>
</evidence>
<sequence>MPFTPVQTLLGGLLLHLSTSSLLEDTGRVFGISGILDGAVFGNHEKWQWGIIIGLLAGPTLSYVTGFQAYYPGNALGSIAQIGLGRLGLAGALVGFGSRLGSGCTSGHMLCGVSRLSPRSLVATTTFFITAVLSAKFFPTNLSDPVIPAHTLEIPPLSTIALFISLIAGLRFTYTALRRYLLTNSASTSFRSTPYFITGLIFSIGLSMSGMSDPVKVLGFLRLFDLNQFDPSLALIMLSGVLFNGIHYAKIKQIGKARFPWEKWQVPTRKDINFKLVFGSVTFGLGWGLLGICPGPALVAFGDALTRLFTDDSSLRDTALLDIITFLGAMLGGMGFSGMF</sequence>
<evidence type="ECO:0008006" key="13">
    <source>
        <dbReference type="Google" id="ProtNLM"/>
    </source>
</evidence>
<keyword evidence="3" id="KW-1003">Cell membrane</keyword>
<dbReference type="GeneID" id="30169386"/>
<dbReference type="GO" id="GO:0005886">
    <property type="term" value="C:plasma membrane"/>
    <property type="evidence" value="ECO:0007669"/>
    <property type="project" value="UniProtKB-SubCell"/>
</dbReference>
<dbReference type="OrthoDB" id="10254418at2759"/>
<evidence type="ECO:0000256" key="1">
    <source>
        <dbReference type="ARBA" id="ARBA00004429"/>
    </source>
</evidence>
<evidence type="ECO:0000313" key="11">
    <source>
        <dbReference type="EMBL" id="WWC66406.1"/>
    </source>
</evidence>
<keyword evidence="12" id="KW-1185">Reference proteome</keyword>
<comment type="subcellular location">
    <subcellularLocation>
        <location evidence="1">Cell inner membrane</location>
        <topology evidence="1">Multi-pass membrane protein</topology>
    </subcellularLocation>
</comment>
<dbReference type="PANTHER" id="PTHR30574:SF1">
    <property type="entry name" value="SULPHUR TRANSPORT DOMAIN-CONTAINING PROTEIN"/>
    <property type="match status" value="1"/>
</dbReference>
<reference evidence="11" key="2">
    <citation type="submission" date="2013-07" db="EMBL/GenBank/DDBJ databases">
        <authorList>
            <consortium name="The Broad Institute Genome Sequencing Platform"/>
            <person name="Cuomo C."/>
            <person name="Litvintseva A."/>
            <person name="Chen Y."/>
            <person name="Heitman J."/>
            <person name="Sun S."/>
            <person name="Springer D."/>
            <person name="Dromer F."/>
            <person name="Young S.K."/>
            <person name="Zeng Q."/>
            <person name="Gargeya S."/>
            <person name="Fitzgerald M."/>
            <person name="Abouelleil A."/>
            <person name="Alvarado L."/>
            <person name="Berlin A.M."/>
            <person name="Chapman S.B."/>
            <person name="Dewar J."/>
            <person name="Goldberg J."/>
            <person name="Griggs A."/>
            <person name="Gujja S."/>
            <person name="Hansen M."/>
            <person name="Howarth C."/>
            <person name="Imamovic A."/>
            <person name="Larimer J."/>
            <person name="McCowan C."/>
            <person name="Murphy C."/>
            <person name="Pearson M."/>
            <person name="Priest M."/>
            <person name="Roberts A."/>
            <person name="Saif S."/>
            <person name="Shea T."/>
            <person name="Sykes S."/>
            <person name="Wortman J."/>
            <person name="Nusbaum C."/>
            <person name="Birren B."/>
        </authorList>
    </citation>
    <scope>NUCLEOTIDE SEQUENCE</scope>
    <source>
        <strain evidence="11">CBS 10737</strain>
    </source>
</reference>
<protein>
    <recommendedName>
        <fullName evidence="13">Sulphur transport domain-containing protein</fullName>
    </recommendedName>
</protein>
<feature type="transmembrane region" description="Helical" evidence="8">
    <location>
        <begin position="232"/>
        <end position="251"/>
    </location>
</feature>
<evidence type="ECO:0000256" key="6">
    <source>
        <dbReference type="ARBA" id="ARBA00022989"/>
    </source>
</evidence>
<accession>A0A1B9IE60</accession>
<evidence type="ECO:0000256" key="3">
    <source>
        <dbReference type="ARBA" id="ARBA00022475"/>
    </source>
</evidence>
<evidence type="ECO:0000256" key="7">
    <source>
        <dbReference type="ARBA" id="ARBA00023136"/>
    </source>
</evidence>
<evidence type="ECO:0000313" key="10">
    <source>
        <dbReference type="EMBL" id="OCF53711.1"/>
    </source>
</evidence>
<evidence type="ECO:0000256" key="8">
    <source>
        <dbReference type="SAM" id="Phobius"/>
    </source>
</evidence>
<feature type="transmembrane region" description="Helical" evidence="8">
    <location>
        <begin position="154"/>
        <end position="174"/>
    </location>
</feature>
<feature type="transmembrane region" description="Helical" evidence="8">
    <location>
        <begin position="47"/>
        <end position="71"/>
    </location>
</feature>
<feature type="transmembrane region" description="Helical" evidence="8">
    <location>
        <begin position="319"/>
        <end position="339"/>
    </location>
</feature>
<dbReference type="EMBL" id="KI894007">
    <property type="protein sequence ID" value="OCF53711.1"/>
    <property type="molecule type" value="Genomic_DNA"/>
</dbReference>
<feature type="transmembrane region" description="Helical" evidence="8">
    <location>
        <begin position="195"/>
        <end position="212"/>
    </location>
</feature>